<dbReference type="Gene3D" id="3.40.50.720">
    <property type="entry name" value="NAD(P)-binding Rossmann-like Domain"/>
    <property type="match status" value="1"/>
</dbReference>
<accession>A0A1E4RW92</accession>
<accession>A0A0H5CLD3</accession>
<dbReference type="Pfam" id="PF03435">
    <property type="entry name" value="Sacchrp_dh_NADP"/>
    <property type="match status" value="1"/>
</dbReference>
<evidence type="ECO:0000313" key="13">
    <source>
        <dbReference type="EMBL" id="CEP25264.1"/>
    </source>
</evidence>
<evidence type="ECO:0000256" key="10">
    <source>
        <dbReference type="ARBA" id="ARBA00083134"/>
    </source>
</evidence>
<feature type="domain" description="Saccharopine dehydrogenase NADP binding" evidence="11">
    <location>
        <begin position="5"/>
        <end position="117"/>
    </location>
</feature>
<dbReference type="OrthoDB" id="10059875at2759"/>
<dbReference type="InterPro" id="IPR036291">
    <property type="entry name" value="NAD(P)-bd_dom_sf"/>
</dbReference>
<evidence type="ECO:0000256" key="3">
    <source>
        <dbReference type="ARBA" id="ARBA00023002"/>
    </source>
</evidence>
<comment type="pathway">
    <text evidence="7">Amino-acid biosynthesis; L-lysine biosynthesis via AAA pathway; L-lysine from L-alpha-aminoadipate (fungal route): step 2/3.</text>
</comment>
<dbReference type="FunFam" id="3.30.360.10:FF:000008">
    <property type="entry name" value="Alpha-aminoadipic semialdehyde synthase, mitochondrial"/>
    <property type="match status" value="1"/>
</dbReference>
<dbReference type="InterPro" id="IPR032095">
    <property type="entry name" value="Sacchrp_dh-like_C"/>
</dbReference>
<dbReference type="RefSeq" id="XP_020068586.1">
    <property type="nucleotide sequence ID" value="XM_020213202.1"/>
</dbReference>
<dbReference type="EMBL" id="CDQK01000007">
    <property type="protein sequence ID" value="CEP25264.1"/>
    <property type="molecule type" value="Genomic_DNA"/>
</dbReference>
<comment type="catalytic activity">
    <reaction evidence="6">
        <text>L-saccharopine + NADP(+) + H2O = (S)-2-amino-6-oxohexanoate + L-glutamate + NADPH + H(+)</text>
        <dbReference type="Rhea" id="RHEA:10020"/>
        <dbReference type="ChEBI" id="CHEBI:15377"/>
        <dbReference type="ChEBI" id="CHEBI:15378"/>
        <dbReference type="ChEBI" id="CHEBI:29985"/>
        <dbReference type="ChEBI" id="CHEBI:57783"/>
        <dbReference type="ChEBI" id="CHEBI:57951"/>
        <dbReference type="ChEBI" id="CHEBI:58321"/>
        <dbReference type="ChEBI" id="CHEBI:58349"/>
        <dbReference type="EC" id="1.5.1.10"/>
    </reaction>
</comment>
<dbReference type="Gene3D" id="1.10.1870.10">
    <property type="entry name" value="Domain 3, Saccharopine reductase"/>
    <property type="match status" value="1"/>
</dbReference>
<keyword evidence="1" id="KW-0028">Amino-acid biosynthesis</keyword>
<evidence type="ECO:0000256" key="6">
    <source>
        <dbReference type="ARBA" id="ARBA00051869"/>
    </source>
</evidence>
<evidence type="ECO:0000256" key="4">
    <source>
        <dbReference type="ARBA" id="ARBA00023154"/>
    </source>
</evidence>
<dbReference type="InterPro" id="IPR051168">
    <property type="entry name" value="AASS"/>
</dbReference>
<dbReference type="Pfam" id="PF16653">
    <property type="entry name" value="Sacchrp_dh_C"/>
    <property type="match status" value="1"/>
</dbReference>
<dbReference type="InterPro" id="IPR005097">
    <property type="entry name" value="Sacchrp_dh_NADP-bd"/>
</dbReference>
<evidence type="ECO:0000256" key="8">
    <source>
        <dbReference type="ARBA" id="ARBA00066976"/>
    </source>
</evidence>
<evidence type="ECO:0000313" key="16">
    <source>
        <dbReference type="Proteomes" id="UP000094389"/>
    </source>
</evidence>
<reference evidence="13" key="1">
    <citation type="submission" date="2014-12" db="EMBL/GenBank/DDBJ databases">
        <authorList>
            <person name="Jaenicke S."/>
        </authorList>
    </citation>
    <scope>NUCLEOTIDE SEQUENCE [LARGE SCALE GENOMIC DNA]</scope>
    <source>
        <strain evidence="13">CBS1600</strain>
    </source>
</reference>
<dbReference type="EC" id="1.5.1.10" evidence="8"/>
<dbReference type="GO" id="GO:0019878">
    <property type="term" value="P:lysine biosynthetic process via aminoadipic acid"/>
    <property type="evidence" value="ECO:0007669"/>
    <property type="project" value="TreeGrafter"/>
</dbReference>
<dbReference type="GO" id="GO:0005737">
    <property type="term" value="C:cytoplasm"/>
    <property type="evidence" value="ECO:0007669"/>
    <property type="project" value="TreeGrafter"/>
</dbReference>
<dbReference type="PANTHER" id="PTHR11133">
    <property type="entry name" value="SACCHAROPINE DEHYDROGENASE"/>
    <property type="match status" value="1"/>
</dbReference>
<dbReference type="GeneID" id="30987598"/>
<feature type="domain" description="Saccharopine dehydrogenase-like C-terminal" evidence="12">
    <location>
        <begin position="122"/>
        <end position="439"/>
    </location>
</feature>
<evidence type="ECO:0000313" key="15">
    <source>
        <dbReference type="Proteomes" id="UP000038830"/>
    </source>
</evidence>
<keyword evidence="2" id="KW-0521">NADP</keyword>
<keyword evidence="4" id="KW-0457">Lysine biosynthesis</keyword>
<dbReference type="EMBL" id="KV453940">
    <property type="protein sequence ID" value="ODV71547.1"/>
    <property type="molecule type" value="Genomic_DNA"/>
</dbReference>
<evidence type="ECO:0000259" key="11">
    <source>
        <dbReference type="Pfam" id="PF03435"/>
    </source>
</evidence>
<evidence type="ECO:0000256" key="7">
    <source>
        <dbReference type="ARBA" id="ARBA00060549"/>
    </source>
</evidence>
<gene>
    <name evidence="13" type="primary">LYS9</name>
    <name evidence="13" type="ORF">BN1211_6295</name>
    <name evidence="14" type="ORF">CYBJADRAFT_143340</name>
</gene>
<sequence length="449" mass="49020">MVKKVLLLGSGFVAKPTVDILSNTDGVEVTVACRTLEKAKELAGEKATAISVDVSKEEQLDAAVSDHDLVISLIPYIYHATVVKSAIKHKKNVVTTSYISPALKELEDQINEAGILVFNEIGLDPGLDHLYAVKTISEVHEAGGQIKSFISYCGGLVAPEDANNPLGYKFSWSARGVLLALRNSATFYKDGKKVDVDGPELMGYTTPYTIDGFTGKELVCYPNRDSTVFRDLYKIPEAETVIRGTLRFEGFPEFIKVLVDLGLLKDEETEVFSKPTGWNEALKEYLGAKSSSEEDLIAAIESKTTFADAAAKDKIIDGFKWFGLLSDKQTTPRGNPLDTLCALFESMLQLEKGERDLVLLQHKFGIVNKDGSEETRTSTLIDFGAPTGSGYSSMAKLVGTPCAVATQLILKDELPVKKGLVAPYSPEINNPIMKVLKDEYSISLEEKTL</sequence>
<dbReference type="AlphaFoldDB" id="A0A0H5CLD3"/>
<evidence type="ECO:0000256" key="1">
    <source>
        <dbReference type="ARBA" id="ARBA00022605"/>
    </source>
</evidence>
<dbReference type="SUPFAM" id="SSF51735">
    <property type="entry name" value="NAD(P)-binding Rossmann-fold domains"/>
    <property type="match status" value="1"/>
</dbReference>
<dbReference type="GO" id="GO:0004755">
    <property type="term" value="F:saccharopine dehydrogenase (NADP+, L-glutamate-forming) activity"/>
    <property type="evidence" value="ECO:0007669"/>
    <property type="project" value="UniProtKB-EC"/>
</dbReference>
<keyword evidence="16" id="KW-1185">Reference proteome</keyword>
<proteinExistence type="inferred from homology"/>
<evidence type="ECO:0000256" key="5">
    <source>
        <dbReference type="ARBA" id="ARBA00038048"/>
    </source>
</evidence>
<evidence type="ECO:0000256" key="2">
    <source>
        <dbReference type="ARBA" id="ARBA00022857"/>
    </source>
</evidence>
<comment type="similarity">
    <text evidence="5">Belongs to the saccharopine dehydrogenase family.</text>
</comment>
<dbReference type="Proteomes" id="UP000038830">
    <property type="component" value="Unassembled WGS sequence"/>
</dbReference>
<dbReference type="OMA" id="WNYKFTW"/>
<reference evidence="15" key="2">
    <citation type="journal article" date="2015" name="J. Biotechnol.">
        <title>The structure of the Cyberlindnera jadinii genome and its relation to Candida utilis analyzed by the occurrence of single nucleotide polymorphisms.</title>
        <authorList>
            <person name="Rupp O."/>
            <person name="Brinkrolf K."/>
            <person name="Buerth C."/>
            <person name="Kunigo M."/>
            <person name="Schneider J."/>
            <person name="Jaenicke S."/>
            <person name="Goesmann A."/>
            <person name="Puehler A."/>
            <person name="Jaeger K.-E."/>
            <person name="Ernst J.F."/>
        </authorList>
    </citation>
    <scope>NUCLEOTIDE SEQUENCE [LARGE SCALE GENOMIC DNA]</scope>
    <source>
        <strain evidence="15">ATCC 18201 / CBS 1600 / BCRC 20928 / JCM 3617 / NBRC 0987 / NRRL Y-1542</strain>
    </source>
</reference>
<evidence type="ECO:0000256" key="9">
    <source>
        <dbReference type="ARBA" id="ARBA00067598"/>
    </source>
</evidence>
<name>A0A0H5CLD3_CYBJN</name>
<protein>
    <recommendedName>
        <fullName evidence="9">Saccharopine dehydrogenase [NADP(+), L-glutamate-forming]</fullName>
        <ecNumber evidence="8">1.5.1.10</ecNumber>
    </recommendedName>
    <alternativeName>
        <fullName evidence="10">Saccharopine reductase</fullName>
    </alternativeName>
</protein>
<dbReference type="FunFam" id="1.10.1870.10:FF:000002">
    <property type="entry name" value="Saccharopine dehydrogenase Lys9"/>
    <property type="match status" value="1"/>
</dbReference>
<dbReference type="Gene3D" id="3.30.360.10">
    <property type="entry name" value="Dihydrodipicolinate Reductase, domain 2"/>
    <property type="match status" value="1"/>
</dbReference>
<dbReference type="FunFam" id="3.40.50.720:FF:000072">
    <property type="entry name" value="Saccharopine dehydrogenase [NADP(+), L-glutamate-forming]"/>
    <property type="match status" value="1"/>
</dbReference>
<keyword evidence="3" id="KW-0560">Oxidoreductase</keyword>
<dbReference type="SUPFAM" id="SSF55347">
    <property type="entry name" value="Glyceraldehyde-3-phosphate dehydrogenase-like, C-terminal domain"/>
    <property type="match status" value="1"/>
</dbReference>
<dbReference type="PANTHER" id="PTHR11133:SF22">
    <property type="entry name" value="ALPHA-AMINOADIPIC SEMIALDEHYDE SYNTHASE, MITOCHONDRIAL"/>
    <property type="match status" value="1"/>
</dbReference>
<reference evidence="14 16" key="3">
    <citation type="journal article" date="2016" name="Proc. Natl. Acad. Sci. U.S.A.">
        <title>Comparative genomics of biotechnologically important yeasts.</title>
        <authorList>
            <person name="Riley R."/>
            <person name="Haridas S."/>
            <person name="Wolfe K.H."/>
            <person name="Lopes M.R."/>
            <person name="Hittinger C.T."/>
            <person name="Goeker M."/>
            <person name="Salamov A.A."/>
            <person name="Wisecaver J.H."/>
            <person name="Long T.M."/>
            <person name="Calvey C.H."/>
            <person name="Aerts A.L."/>
            <person name="Barry K.W."/>
            <person name="Choi C."/>
            <person name="Clum A."/>
            <person name="Coughlan A.Y."/>
            <person name="Deshpande S."/>
            <person name="Douglass A.P."/>
            <person name="Hanson S.J."/>
            <person name="Klenk H.-P."/>
            <person name="LaButti K.M."/>
            <person name="Lapidus A."/>
            <person name="Lindquist E.A."/>
            <person name="Lipzen A.M."/>
            <person name="Meier-Kolthoff J.P."/>
            <person name="Ohm R.A."/>
            <person name="Otillar R.P."/>
            <person name="Pangilinan J.L."/>
            <person name="Peng Y."/>
            <person name="Rokas A."/>
            <person name="Rosa C.A."/>
            <person name="Scheuner C."/>
            <person name="Sibirny A.A."/>
            <person name="Slot J.C."/>
            <person name="Stielow J.B."/>
            <person name="Sun H."/>
            <person name="Kurtzman C.P."/>
            <person name="Blackwell M."/>
            <person name="Grigoriev I.V."/>
            <person name="Jeffries T.W."/>
        </authorList>
    </citation>
    <scope>NUCLEOTIDE SEQUENCE [LARGE SCALE GENOMIC DNA]</scope>
    <source>
        <strain evidence="16">ATCC 18201 / CBS 1600 / BCRC 20928 / JCM 3617 / NBRC 0987 / NRRL Y-1542</strain>
        <strain evidence="14">NRRL Y-1542</strain>
    </source>
</reference>
<evidence type="ECO:0000313" key="14">
    <source>
        <dbReference type="EMBL" id="ODV71547.1"/>
    </source>
</evidence>
<organism evidence="13 15">
    <name type="scientific">Cyberlindnera jadinii (strain ATCC 18201 / CBS 1600 / BCRC 20928 / JCM 3617 / NBRC 0987 / NRRL Y-1542)</name>
    <name type="common">Torula yeast</name>
    <name type="synonym">Candida utilis</name>
    <dbReference type="NCBI Taxonomy" id="983966"/>
    <lineage>
        <taxon>Eukaryota</taxon>
        <taxon>Fungi</taxon>
        <taxon>Dikarya</taxon>
        <taxon>Ascomycota</taxon>
        <taxon>Saccharomycotina</taxon>
        <taxon>Saccharomycetes</taxon>
        <taxon>Phaffomycetales</taxon>
        <taxon>Phaffomycetaceae</taxon>
        <taxon>Cyberlindnera</taxon>
    </lineage>
</organism>
<dbReference type="Proteomes" id="UP000094389">
    <property type="component" value="Unassembled WGS sequence"/>
</dbReference>
<dbReference type="STRING" id="983966.A0A0H5CLD3"/>
<evidence type="ECO:0000259" key="12">
    <source>
        <dbReference type="Pfam" id="PF16653"/>
    </source>
</evidence>